<dbReference type="PANTHER" id="PTHR47756">
    <property type="entry name" value="BLL6612 PROTEIN-RELATED"/>
    <property type="match status" value="1"/>
</dbReference>
<dbReference type="GO" id="GO:0016987">
    <property type="term" value="F:sigma factor activity"/>
    <property type="evidence" value="ECO:0007669"/>
    <property type="project" value="InterPro"/>
</dbReference>
<dbReference type="GO" id="GO:0006352">
    <property type="term" value="P:DNA-templated transcription initiation"/>
    <property type="evidence" value="ECO:0007669"/>
    <property type="project" value="InterPro"/>
</dbReference>
<gene>
    <name evidence="4" type="ORF">CEX98_07455</name>
</gene>
<evidence type="ECO:0000259" key="1">
    <source>
        <dbReference type="Pfam" id="PF04542"/>
    </source>
</evidence>
<dbReference type="InterPro" id="IPR013325">
    <property type="entry name" value="RNA_pol_sigma_r2"/>
</dbReference>
<feature type="domain" description="DUF6596" evidence="3">
    <location>
        <begin position="193"/>
        <end position="291"/>
    </location>
</feature>
<evidence type="ECO:0000259" key="2">
    <source>
        <dbReference type="Pfam" id="PF08281"/>
    </source>
</evidence>
<feature type="domain" description="RNA polymerase sigma factor 70 region 4 type 2" evidence="2">
    <location>
        <begin position="124"/>
        <end position="175"/>
    </location>
</feature>
<dbReference type="InterPro" id="IPR007627">
    <property type="entry name" value="RNA_pol_sigma70_r2"/>
</dbReference>
<evidence type="ECO:0000259" key="3">
    <source>
        <dbReference type="Pfam" id="PF20239"/>
    </source>
</evidence>
<dbReference type="GO" id="GO:0003677">
    <property type="term" value="F:DNA binding"/>
    <property type="evidence" value="ECO:0007669"/>
    <property type="project" value="InterPro"/>
</dbReference>
<dbReference type="Gene3D" id="1.10.1740.10">
    <property type="match status" value="1"/>
</dbReference>
<dbReference type="SUPFAM" id="SSF88659">
    <property type="entry name" value="Sigma3 and sigma4 domains of RNA polymerase sigma factors"/>
    <property type="match status" value="1"/>
</dbReference>
<dbReference type="EMBL" id="NKHF01000033">
    <property type="protein sequence ID" value="PCK32375.1"/>
    <property type="molecule type" value="Genomic_DNA"/>
</dbReference>
<dbReference type="InterPro" id="IPR046531">
    <property type="entry name" value="DUF6596"/>
</dbReference>
<dbReference type="SUPFAM" id="SSF88946">
    <property type="entry name" value="Sigma2 domain of RNA polymerase sigma factors"/>
    <property type="match status" value="1"/>
</dbReference>
<dbReference type="RefSeq" id="WP_099641473.1">
    <property type="nucleotide sequence ID" value="NZ_NKHF01000033.1"/>
</dbReference>
<dbReference type="PANTHER" id="PTHR47756:SF2">
    <property type="entry name" value="BLL6612 PROTEIN"/>
    <property type="match status" value="1"/>
</dbReference>
<dbReference type="InterPro" id="IPR036388">
    <property type="entry name" value="WH-like_DNA-bd_sf"/>
</dbReference>
<dbReference type="Proteomes" id="UP000228621">
    <property type="component" value="Unassembled WGS sequence"/>
</dbReference>
<accession>A0A2A5JSI7</accession>
<evidence type="ECO:0000313" key="5">
    <source>
        <dbReference type="Proteomes" id="UP000228621"/>
    </source>
</evidence>
<dbReference type="AlphaFoldDB" id="A0A2A5JSI7"/>
<keyword evidence="5" id="KW-1185">Reference proteome</keyword>
<dbReference type="Gene3D" id="1.10.10.10">
    <property type="entry name" value="Winged helix-like DNA-binding domain superfamily/Winged helix DNA-binding domain"/>
    <property type="match status" value="1"/>
</dbReference>
<dbReference type="InterPro" id="IPR013324">
    <property type="entry name" value="RNA_pol_sigma_r3/r4-like"/>
</dbReference>
<protein>
    <submittedName>
        <fullName evidence="4">RNA polymerase subunit sigma-24</fullName>
    </submittedName>
</protein>
<dbReference type="InterPro" id="IPR013249">
    <property type="entry name" value="RNA_pol_sigma70_r4_t2"/>
</dbReference>
<feature type="domain" description="RNA polymerase sigma-70 region 2" evidence="1">
    <location>
        <begin position="19"/>
        <end position="86"/>
    </location>
</feature>
<name>A0A2A5JSI7_PSEO7</name>
<sequence>MSNQLACDSNAIRKSIEVLYKQESRKIYATLIRLLGDFELAEEALQDAFNVALKHWPTQGMPENPVPWLISTGRFKSIDAIRKQQRQREKLEVAATDLDGVSDIAGQAQEQNANAIEDDQLRLIFTCCHPAIDPKVQVALTLREVCGLTTEEIASAFLVSNTTMAQRIVRGKAKIRDACIPFELPDDTDFNNRLDAVLTVIYLVFNEGYSATQGELAIRSELTSEAIRLTRLLYSLTSDPEVAGLLALMLLNDARKAARTNASGDIILMEDQDRSLWSKDMIAEGTQLVAEIMRTGEYGFYTIQAAISATHAVATTAAATDWSQIVELYAQLHQVSPSPVIELNQAVAIAMKEGPDAGITIIERLFEHKEMQRYHLAHAAYGELLSRAGRTASAINAFKTALNLTTQLPEQRVLKQKLLKLGEN</sequence>
<proteinExistence type="predicted"/>
<comment type="caution">
    <text evidence="4">The sequence shown here is derived from an EMBL/GenBank/DDBJ whole genome shotgun (WGS) entry which is preliminary data.</text>
</comment>
<organism evidence="4 5">
    <name type="scientific">Pseudoalteromonas piscicida</name>
    <dbReference type="NCBI Taxonomy" id="43662"/>
    <lineage>
        <taxon>Bacteria</taxon>
        <taxon>Pseudomonadati</taxon>
        <taxon>Pseudomonadota</taxon>
        <taxon>Gammaproteobacteria</taxon>
        <taxon>Alteromonadales</taxon>
        <taxon>Pseudoalteromonadaceae</taxon>
        <taxon>Pseudoalteromonas</taxon>
    </lineage>
</organism>
<dbReference type="NCBIfam" id="TIGR02937">
    <property type="entry name" value="sigma70-ECF"/>
    <property type="match status" value="1"/>
</dbReference>
<dbReference type="Pfam" id="PF08281">
    <property type="entry name" value="Sigma70_r4_2"/>
    <property type="match status" value="1"/>
</dbReference>
<dbReference type="Pfam" id="PF20239">
    <property type="entry name" value="DUF6596"/>
    <property type="match status" value="1"/>
</dbReference>
<dbReference type="InterPro" id="IPR014284">
    <property type="entry name" value="RNA_pol_sigma-70_dom"/>
</dbReference>
<dbReference type="Pfam" id="PF04542">
    <property type="entry name" value="Sigma70_r2"/>
    <property type="match status" value="1"/>
</dbReference>
<dbReference type="OrthoDB" id="9780299at2"/>
<evidence type="ECO:0000313" key="4">
    <source>
        <dbReference type="EMBL" id="PCK32375.1"/>
    </source>
</evidence>
<reference evidence="5" key="1">
    <citation type="journal article" date="2019" name="Genome Announc.">
        <title>Draft Genome Sequence of Pseudoalteromonas piscicida Strain 36Y ROTHPW, an Hypersaline Seawater Isolate from the South Coast of Sonora, Mexico.</title>
        <authorList>
            <person name="Sanchez-Diaz R."/>
            <person name="Molina-Garza Z.J."/>
            <person name="Cruz-Suarez L.E."/>
            <person name="Selvin J."/>
            <person name="Kiran G.S."/>
            <person name="Ibarra-Gamez J.C."/>
            <person name="Gomez-Gil B."/>
            <person name="Galaviz-Silva L."/>
        </authorList>
    </citation>
    <scope>NUCLEOTIDE SEQUENCE [LARGE SCALE GENOMIC DNA]</scope>
    <source>
        <strain evidence="5">36Y_RITHPW</strain>
    </source>
</reference>